<dbReference type="PROSITE" id="PS51747">
    <property type="entry name" value="CYT_DCMP_DEAMINASES_2"/>
    <property type="match status" value="1"/>
</dbReference>
<dbReference type="GO" id="GO:0008835">
    <property type="term" value="F:diaminohydroxyphosphoribosylaminopyrimidine deaminase activity"/>
    <property type="evidence" value="ECO:0007669"/>
    <property type="project" value="TreeGrafter"/>
</dbReference>
<evidence type="ECO:0000313" key="4">
    <source>
        <dbReference type="Proteomes" id="UP000693970"/>
    </source>
</evidence>
<feature type="compositionally biased region" description="Low complexity" evidence="1">
    <location>
        <begin position="107"/>
        <end position="128"/>
    </location>
</feature>
<dbReference type="Pfam" id="PF00383">
    <property type="entry name" value="dCMP_cyt_deam_1"/>
    <property type="match status" value="1"/>
</dbReference>
<dbReference type="Proteomes" id="UP000693970">
    <property type="component" value="Unassembled WGS sequence"/>
</dbReference>
<evidence type="ECO:0000256" key="1">
    <source>
        <dbReference type="SAM" id="MobiDB-lite"/>
    </source>
</evidence>
<dbReference type="CDD" id="cd01284">
    <property type="entry name" value="Riboflavin_deaminase-reductase"/>
    <property type="match status" value="1"/>
</dbReference>
<feature type="region of interest" description="Disordered" evidence="1">
    <location>
        <begin position="103"/>
        <end position="128"/>
    </location>
</feature>
<dbReference type="PANTHER" id="PTHR11079:SF162">
    <property type="entry name" value="RIBOFLAVIN BIOSYNTHESIS PROTEIN PYRD, CHLOROPLASTIC"/>
    <property type="match status" value="1"/>
</dbReference>
<dbReference type="OrthoDB" id="252265at2759"/>
<protein>
    <submittedName>
        <fullName evidence="3">Riboflavin biosynthesis protein</fullName>
    </submittedName>
</protein>
<reference evidence="3" key="2">
    <citation type="submission" date="2021-04" db="EMBL/GenBank/DDBJ databases">
        <authorList>
            <person name="Podell S."/>
        </authorList>
    </citation>
    <scope>NUCLEOTIDE SEQUENCE</scope>
    <source>
        <strain evidence="3">Hildebrandi</strain>
    </source>
</reference>
<dbReference type="PANTHER" id="PTHR11079">
    <property type="entry name" value="CYTOSINE DEAMINASE FAMILY MEMBER"/>
    <property type="match status" value="1"/>
</dbReference>
<proteinExistence type="predicted"/>
<name>A0A9K3KDE5_9STRA</name>
<dbReference type="EMBL" id="JAGRRH010000026">
    <property type="protein sequence ID" value="KAG7341244.1"/>
    <property type="molecule type" value="Genomic_DNA"/>
</dbReference>
<sequence length="481" mass="52221">MGRLTPVAGIMVQVVLSMSTLLSWRSKPVRSSLLQQHQRYNHNNVVSYNYHRTLACTIPTPPLSSSFGISSFHQQDAKTRRQQSIALTVTRRFLSMDGTTNNVSAISSSSSTSTSTTSTTTSSSTDTLSTEDVRYLSQALDLARLGAGRTFPNPAVGCVLVNTDTQTVIGAGFHPRAGCPHAEVFALFQAAGHVDSGVAAAKSILDGTFTTTTTTYTTLQSIMEQYNNDKNGPQTLLEDVLVDQPVTAYVTLEPCCHYGKTPPCASSLVLAKVRRVVVGCGDPNPRVDGGGIQILRQAGIIVDVAGDDTTIHQDCAHLIANFVKRVRPSTPHNNNDTNTYSYINGAMRRVLRTIAGRKKTDNTLTQVNWTGDNVAGTVTTEHDVDQLELPAEWMERVDGLLWENELVNLRLNKVVGKKKLARQLAKRVASTLNAHVAQSVGHTALLYRPGIPPILNLEELAVIDDNNDDDDDDDDGDPLKE</sequence>
<gene>
    <name evidence="3" type="ORF">IV203_023195</name>
</gene>
<reference evidence="3" key="1">
    <citation type="journal article" date="2021" name="Sci. Rep.">
        <title>Diploid genomic architecture of Nitzschia inconspicua, an elite biomass production diatom.</title>
        <authorList>
            <person name="Oliver A."/>
            <person name="Podell S."/>
            <person name="Pinowska A."/>
            <person name="Traller J.C."/>
            <person name="Smith S.R."/>
            <person name="McClure R."/>
            <person name="Beliaev A."/>
            <person name="Bohutskyi P."/>
            <person name="Hill E.A."/>
            <person name="Rabines A."/>
            <person name="Zheng H."/>
            <person name="Allen L.Z."/>
            <person name="Kuo A."/>
            <person name="Grigoriev I.V."/>
            <person name="Allen A.E."/>
            <person name="Hazlebeck D."/>
            <person name="Allen E.E."/>
        </authorList>
    </citation>
    <scope>NUCLEOTIDE SEQUENCE</scope>
    <source>
        <strain evidence="3">Hildebrandi</strain>
    </source>
</reference>
<evidence type="ECO:0000313" key="3">
    <source>
        <dbReference type="EMBL" id="KAG7341244.1"/>
    </source>
</evidence>
<evidence type="ECO:0000259" key="2">
    <source>
        <dbReference type="PROSITE" id="PS51747"/>
    </source>
</evidence>
<accession>A0A9K3KDE5</accession>
<feature type="domain" description="CMP/dCMP-type deaminase" evidence="2">
    <location>
        <begin position="130"/>
        <end position="303"/>
    </location>
</feature>
<comment type="caution">
    <text evidence="3">The sequence shown here is derived from an EMBL/GenBank/DDBJ whole genome shotgun (WGS) entry which is preliminary data.</text>
</comment>
<organism evidence="3 4">
    <name type="scientific">Nitzschia inconspicua</name>
    <dbReference type="NCBI Taxonomy" id="303405"/>
    <lineage>
        <taxon>Eukaryota</taxon>
        <taxon>Sar</taxon>
        <taxon>Stramenopiles</taxon>
        <taxon>Ochrophyta</taxon>
        <taxon>Bacillariophyta</taxon>
        <taxon>Bacillariophyceae</taxon>
        <taxon>Bacillariophycidae</taxon>
        <taxon>Bacillariales</taxon>
        <taxon>Bacillariaceae</taxon>
        <taxon>Nitzschia</taxon>
    </lineage>
</organism>
<dbReference type="AlphaFoldDB" id="A0A9K3KDE5"/>
<dbReference type="InterPro" id="IPR002125">
    <property type="entry name" value="CMP_dCMP_dom"/>
</dbReference>
<keyword evidence="4" id="KW-1185">Reference proteome</keyword>